<sequence length="208" mass="23025">MATPSNGISTENAAVKVGLDEKKYFQKVLDDIVSLNSWFTVAMFVGLSLATPGQVHSLESRSECDPDANIRKRLVLYEIASFSFFIFSGFLGKTAKLILYIYERKAYANPHRQLFSLMGFYLSTYGTMIGCVFLVLAMVEVVEIKLGKISCGSKYAHITMGVLISVVVPALYIYFTTITYGLYVTTTTALADRKTQKSATSLTEPRVS</sequence>
<dbReference type="Proteomes" id="UP001057402">
    <property type="component" value="Chromosome 5"/>
</dbReference>
<comment type="caution">
    <text evidence="1">The sequence shown here is derived from an EMBL/GenBank/DDBJ whole genome shotgun (WGS) entry which is preliminary data.</text>
</comment>
<name>A0ACB9QW55_9MYRT</name>
<dbReference type="EMBL" id="CM042884">
    <property type="protein sequence ID" value="KAI4370670.1"/>
    <property type="molecule type" value="Genomic_DNA"/>
</dbReference>
<accession>A0ACB9QW55</accession>
<evidence type="ECO:0000313" key="2">
    <source>
        <dbReference type="Proteomes" id="UP001057402"/>
    </source>
</evidence>
<proteinExistence type="predicted"/>
<evidence type="ECO:0000313" key="1">
    <source>
        <dbReference type="EMBL" id="KAI4370670.1"/>
    </source>
</evidence>
<keyword evidence="2" id="KW-1185">Reference proteome</keyword>
<reference evidence="2" key="1">
    <citation type="journal article" date="2023" name="Front. Plant Sci.">
        <title>Chromosomal-level genome assembly of Melastoma candidum provides insights into trichome evolution.</title>
        <authorList>
            <person name="Zhong Y."/>
            <person name="Wu W."/>
            <person name="Sun C."/>
            <person name="Zou P."/>
            <person name="Liu Y."/>
            <person name="Dai S."/>
            <person name="Zhou R."/>
        </authorList>
    </citation>
    <scope>NUCLEOTIDE SEQUENCE [LARGE SCALE GENOMIC DNA]</scope>
</reference>
<organism evidence="1 2">
    <name type="scientific">Melastoma candidum</name>
    <dbReference type="NCBI Taxonomy" id="119954"/>
    <lineage>
        <taxon>Eukaryota</taxon>
        <taxon>Viridiplantae</taxon>
        <taxon>Streptophyta</taxon>
        <taxon>Embryophyta</taxon>
        <taxon>Tracheophyta</taxon>
        <taxon>Spermatophyta</taxon>
        <taxon>Magnoliopsida</taxon>
        <taxon>eudicotyledons</taxon>
        <taxon>Gunneridae</taxon>
        <taxon>Pentapetalae</taxon>
        <taxon>rosids</taxon>
        <taxon>malvids</taxon>
        <taxon>Myrtales</taxon>
        <taxon>Melastomataceae</taxon>
        <taxon>Melastomatoideae</taxon>
        <taxon>Melastomateae</taxon>
        <taxon>Melastoma</taxon>
    </lineage>
</organism>
<protein>
    <submittedName>
        <fullName evidence="1">Uncharacterized protein</fullName>
    </submittedName>
</protein>
<gene>
    <name evidence="1" type="ORF">MLD38_018994</name>
</gene>